<protein>
    <submittedName>
        <fullName evidence="2">Uncharacterized protein</fullName>
    </submittedName>
</protein>
<dbReference type="Proteomes" id="UP001633002">
    <property type="component" value="Unassembled WGS sequence"/>
</dbReference>
<comment type="similarity">
    <text evidence="1">Belongs to the plant acyltransferase family.</text>
</comment>
<proteinExistence type="inferred from homology"/>
<dbReference type="Pfam" id="PF02458">
    <property type="entry name" value="Transferase"/>
    <property type="match status" value="2"/>
</dbReference>
<dbReference type="EMBL" id="JBJQOH010000004">
    <property type="protein sequence ID" value="KAL3690306.1"/>
    <property type="molecule type" value="Genomic_DNA"/>
</dbReference>
<sequence>MATDLTEEEAAQIDEYYSYFQTVKKDIVKPERVVDHQSRINLTNLDIFHPEMRGYVPILFAYRLSDTSDTFYDQFVLGLKQSLAKVLVSFYPAAGGLVKTGDVHHTSDTLYHFVHGLKQSLAKVLVSIYPAARGLVKTDDVPHPLVIVCDDRGVPFIEAYKDEPMDDIVKNQEPVTPLSGLEAVRLFSNRKSQEITESGVPCIVIQITRFKCGGVCIAFNWDHGVADMSSAMVLVKAWADIASKGETTVIPQTDRAFLNVIHANETERAASQTVSSPEDDVAKVEIVPTPDISMKVLHIRKDKIAMVKQAALDDGYVVSTLDCISAHLWRFVAKHRATSTGTDISSFGTIVEGRQRMSASGTLLSNYFGNVLVPAFLWNKPTTELVSQPLAYTASLIRKAIQEINSESYWDLNNKLEEVTSGWSVDENLLIIHSWIRFGIYDLDFGCGTPLRFQRNILPKLGMHGQCFVLPGNPSEGGFDVLMYLHSGSGLFERLWADPEFTSLS</sequence>
<keyword evidence="3" id="KW-1185">Reference proteome</keyword>
<name>A0ABD3HHH9_9MARC</name>
<comment type="caution">
    <text evidence="2">The sequence shown here is derived from an EMBL/GenBank/DDBJ whole genome shotgun (WGS) entry which is preliminary data.</text>
</comment>
<organism evidence="2 3">
    <name type="scientific">Riccia sorocarpa</name>
    <dbReference type="NCBI Taxonomy" id="122646"/>
    <lineage>
        <taxon>Eukaryota</taxon>
        <taxon>Viridiplantae</taxon>
        <taxon>Streptophyta</taxon>
        <taxon>Embryophyta</taxon>
        <taxon>Marchantiophyta</taxon>
        <taxon>Marchantiopsida</taxon>
        <taxon>Marchantiidae</taxon>
        <taxon>Marchantiales</taxon>
        <taxon>Ricciaceae</taxon>
        <taxon>Riccia</taxon>
    </lineage>
</organism>
<reference evidence="2 3" key="1">
    <citation type="submission" date="2024-09" db="EMBL/GenBank/DDBJ databases">
        <title>Chromosome-scale assembly of Riccia sorocarpa.</title>
        <authorList>
            <person name="Paukszto L."/>
        </authorList>
    </citation>
    <scope>NUCLEOTIDE SEQUENCE [LARGE SCALE GENOMIC DNA]</scope>
    <source>
        <strain evidence="2">LP-2024</strain>
        <tissue evidence="2">Aerial parts of the thallus</tissue>
    </source>
</reference>
<evidence type="ECO:0000313" key="2">
    <source>
        <dbReference type="EMBL" id="KAL3690306.1"/>
    </source>
</evidence>
<dbReference type="AlphaFoldDB" id="A0ABD3HHH9"/>
<accession>A0ABD3HHH9</accession>
<dbReference type="Gene3D" id="3.30.559.10">
    <property type="entry name" value="Chloramphenicol acetyltransferase-like domain"/>
    <property type="match status" value="3"/>
</dbReference>
<evidence type="ECO:0000256" key="1">
    <source>
        <dbReference type="ARBA" id="ARBA00009861"/>
    </source>
</evidence>
<gene>
    <name evidence="2" type="ORF">R1sor_016615</name>
</gene>
<dbReference type="InterPro" id="IPR050317">
    <property type="entry name" value="Plant_Fungal_Acyltransferase"/>
</dbReference>
<dbReference type="PANTHER" id="PTHR31642">
    <property type="entry name" value="TRICHOTHECENE 3-O-ACETYLTRANSFERASE"/>
    <property type="match status" value="1"/>
</dbReference>
<evidence type="ECO:0000313" key="3">
    <source>
        <dbReference type="Proteomes" id="UP001633002"/>
    </source>
</evidence>
<dbReference type="InterPro" id="IPR023213">
    <property type="entry name" value="CAT-like_dom_sf"/>
</dbReference>
<dbReference type="PANTHER" id="PTHR31642:SF323">
    <property type="entry name" value="BAHD FAMILY ACYLTRANSFERASE, CLADE V"/>
    <property type="match status" value="1"/>
</dbReference>